<feature type="compositionally biased region" description="Pro residues" evidence="10">
    <location>
        <begin position="68"/>
        <end position="82"/>
    </location>
</feature>
<gene>
    <name evidence="12" type="ORF">P167DRAFT_533410</name>
</gene>
<keyword evidence="9 12" id="KW-0326">Glycosidase</keyword>
<reference evidence="12 13" key="1">
    <citation type="journal article" date="2018" name="Nat. Ecol. Evol.">
        <title>Pezizomycetes genomes reveal the molecular basis of ectomycorrhizal truffle lifestyle.</title>
        <authorList>
            <person name="Murat C."/>
            <person name="Payen T."/>
            <person name="Noel B."/>
            <person name="Kuo A."/>
            <person name="Morin E."/>
            <person name="Chen J."/>
            <person name="Kohler A."/>
            <person name="Krizsan K."/>
            <person name="Balestrini R."/>
            <person name="Da Silva C."/>
            <person name="Montanini B."/>
            <person name="Hainaut M."/>
            <person name="Levati E."/>
            <person name="Barry K.W."/>
            <person name="Belfiori B."/>
            <person name="Cichocki N."/>
            <person name="Clum A."/>
            <person name="Dockter R.B."/>
            <person name="Fauchery L."/>
            <person name="Guy J."/>
            <person name="Iotti M."/>
            <person name="Le Tacon F."/>
            <person name="Lindquist E.A."/>
            <person name="Lipzen A."/>
            <person name="Malagnac F."/>
            <person name="Mello A."/>
            <person name="Molinier V."/>
            <person name="Miyauchi S."/>
            <person name="Poulain J."/>
            <person name="Riccioni C."/>
            <person name="Rubini A."/>
            <person name="Sitrit Y."/>
            <person name="Splivallo R."/>
            <person name="Traeger S."/>
            <person name="Wang M."/>
            <person name="Zifcakova L."/>
            <person name="Wipf D."/>
            <person name="Zambonelli A."/>
            <person name="Paolocci F."/>
            <person name="Nowrousian M."/>
            <person name="Ottonello S."/>
            <person name="Baldrian P."/>
            <person name="Spatafora J.W."/>
            <person name="Henrissat B."/>
            <person name="Nagy L.G."/>
            <person name="Aury J.M."/>
            <person name="Wincker P."/>
            <person name="Grigoriev I.V."/>
            <person name="Bonfante P."/>
            <person name="Martin F.M."/>
        </authorList>
    </citation>
    <scope>NUCLEOTIDE SEQUENCE [LARGE SCALE GENOMIC DNA]</scope>
    <source>
        <strain evidence="12 13">CCBAS932</strain>
    </source>
</reference>
<feature type="region of interest" description="Disordered" evidence="10">
    <location>
        <begin position="467"/>
        <end position="494"/>
    </location>
</feature>
<feature type="active site" evidence="6">
    <location>
        <position position="553"/>
    </location>
</feature>
<dbReference type="GO" id="GO:0004571">
    <property type="term" value="F:mannosyl-oligosaccharide 1,2-alpha-mannosidase activity"/>
    <property type="evidence" value="ECO:0007669"/>
    <property type="project" value="InterPro"/>
</dbReference>
<evidence type="ECO:0000256" key="3">
    <source>
        <dbReference type="ARBA" id="ARBA00007658"/>
    </source>
</evidence>
<comment type="cofactor">
    <cofactor evidence="1 7">
        <name>Ca(2+)</name>
        <dbReference type="ChEBI" id="CHEBI:29108"/>
    </cofactor>
</comment>
<feature type="binding site" evidence="7">
    <location>
        <position position="858"/>
    </location>
    <ligand>
        <name>Ca(2+)</name>
        <dbReference type="ChEBI" id="CHEBI:29108"/>
    </ligand>
</feature>
<dbReference type="FunCoup" id="A0A3N4KXC1">
    <property type="interactions" value="102"/>
</dbReference>
<dbReference type="Pfam" id="PF01532">
    <property type="entry name" value="Glyco_hydro_47"/>
    <property type="match status" value="1"/>
</dbReference>
<dbReference type="EMBL" id="ML119114">
    <property type="protein sequence ID" value="RPB15210.1"/>
    <property type="molecule type" value="Genomic_DNA"/>
</dbReference>
<evidence type="ECO:0000256" key="6">
    <source>
        <dbReference type="PIRSR" id="PIRSR601382-1"/>
    </source>
</evidence>
<dbReference type="PRINTS" id="PR00747">
    <property type="entry name" value="GLYHDRLASE47"/>
</dbReference>
<dbReference type="UniPathway" id="UPA00378"/>
<feature type="active site" evidence="6">
    <location>
        <position position="768"/>
    </location>
</feature>
<feature type="active site" description="Proton donor" evidence="6">
    <location>
        <position position="668"/>
    </location>
</feature>
<dbReference type="InterPro" id="IPR012341">
    <property type="entry name" value="6hp_glycosidase-like_sf"/>
</dbReference>
<keyword evidence="7" id="KW-0106">Calcium</keyword>
<keyword evidence="13" id="KW-1185">Reference proteome</keyword>
<dbReference type="STRING" id="1392247.A0A3N4KXC1"/>
<keyword evidence="11" id="KW-1133">Transmembrane helix</keyword>
<dbReference type="PANTHER" id="PTHR11742">
    <property type="entry name" value="MANNOSYL-OLIGOSACCHARIDE ALPHA-1,2-MANNOSIDASE-RELATED"/>
    <property type="match status" value="1"/>
</dbReference>
<evidence type="ECO:0000256" key="8">
    <source>
        <dbReference type="PIRSR" id="PIRSR601382-3"/>
    </source>
</evidence>
<organism evidence="12 13">
    <name type="scientific">Morchella conica CCBAS932</name>
    <dbReference type="NCBI Taxonomy" id="1392247"/>
    <lineage>
        <taxon>Eukaryota</taxon>
        <taxon>Fungi</taxon>
        <taxon>Dikarya</taxon>
        <taxon>Ascomycota</taxon>
        <taxon>Pezizomycotina</taxon>
        <taxon>Pezizomycetes</taxon>
        <taxon>Pezizales</taxon>
        <taxon>Morchellaceae</taxon>
        <taxon>Morchella</taxon>
    </lineage>
</organism>
<keyword evidence="4 9" id="KW-0378">Hydrolase</keyword>
<evidence type="ECO:0000256" key="2">
    <source>
        <dbReference type="ARBA" id="ARBA00004922"/>
    </source>
</evidence>
<accession>A0A3N4KXC1</accession>
<feature type="disulfide bond" evidence="8">
    <location>
        <begin position="625"/>
        <end position="654"/>
    </location>
</feature>
<dbReference type="GO" id="GO:0016020">
    <property type="term" value="C:membrane"/>
    <property type="evidence" value="ECO:0007669"/>
    <property type="project" value="InterPro"/>
</dbReference>
<dbReference type="GO" id="GO:0036503">
    <property type="term" value="P:ERAD pathway"/>
    <property type="evidence" value="ECO:0007669"/>
    <property type="project" value="UniProtKB-ARBA"/>
</dbReference>
<feature type="active site" description="Proton donor" evidence="6">
    <location>
        <position position="274"/>
    </location>
</feature>
<keyword evidence="11" id="KW-0812">Transmembrane</keyword>
<evidence type="ECO:0000256" key="9">
    <source>
        <dbReference type="RuleBase" id="RU361193"/>
    </source>
</evidence>
<proteinExistence type="inferred from homology"/>
<comment type="similarity">
    <text evidence="3 9">Belongs to the glycosyl hydrolase 47 family.</text>
</comment>
<evidence type="ECO:0000256" key="11">
    <source>
        <dbReference type="SAM" id="Phobius"/>
    </source>
</evidence>
<evidence type="ECO:0000313" key="12">
    <source>
        <dbReference type="EMBL" id="RPB15210.1"/>
    </source>
</evidence>
<dbReference type="InterPro" id="IPR050749">
    <property type="entry name" value="Glycosyl_Hydrolase_47"/>
</dbReference>
<evidence type="ECO:0000256" key="4">
    <source>
        <dbReference type="ARBA" id="ARBA00022801"/>
    </source>
</evidence>
<evidence type="ECO:0000256" key="1">
    <source>
        <dbReference type="ARBA" id="ARBA00001913"/>
    </source>
</evidence>
<evidence type="ECO:0000313" key="13">
    <source>
        <dbReference type="Proteomes" id="UP000277580"/>
    </source>
</evidence>
<keyword evidence="11" id="KW-0472">Membrane</keyword>
<feature type="region of interest" description="Disordered" evidence="10">
    <location>
        <begin position="67"/>
        <end position="130"/>
    </location>
</feature>
<dbReference type="SUPFAM" id="SSF48225">
    <property type="entry name" value="Seven-hairpin glycosidases"/>
    <property type="match status" value="1"/>
</dbReference>
<feature type="compositionally biased region" description="Basic and acidic residues" evidence="10">
    <location>
        <begin position="84"/>
        <end position="98"/>
    </location>
</feature>
<dbReference type="InterPro" id="IPR001382">
    <property type="entry name" value="Glyco_hydro_47"/>
</dbReference>
<dbReference type="OrthoDB" id="8118055at2759"/>
<name>A0A3N4KXC1_9PEZI</name>
<evidence type="ECO:0000256" key="7">
    <source>
        <dbReference type="PIRSR" id="PIRSR601382-2"/>
    </source>
</evidence>
<dbReference type="GO" id="GO:0005975">
    <property type="term" value="P:carbohydrate metabolic process"/>
    <property type="evidence" value="ECO:0007669"/>
    <property type="project" value="InterPro"/>
</dbReference>
<feature type="compositionally biased region" description="Polar residues" evidence="10">
    <location>
        <begin position="105"/>
        <end position="121"/>
    </location>
</feature>
<protein>
    <recommendedName>
        <fullName evidence="9">alpha-1,2-Mannosidase</fullName>
        <ecNumber evidence="9">3.2.1.-</ecNumber>
    </recommendedName>
</protein>
<evidence type="ECO:0000256" key="10">
    <source>
        <dbReference type="SAM" id="MobiDB-lite"/>
    </source>
</evidence>
<comment type="pathway">
    <text evidence="2">Protein modification; protein glycosylation.</text>
</comment>
<dbReference type="Proteomes" id="UP000277580">
    <property type="component" value="Unassembled WGS sequence"/>
</dbReference>
<dbReference type="InterPro" id="IPR036026">
    <property type="entry name" value="Seven-hairpin_glycosidases"/>
</dbReference>
<dbReference type="EC" id="3.2.1.-" evidence="9"/>
<dbReference type="Gene3D" id="1.50.10.10">
    <property type="match status" value="2"/>
</dbReference>
<keyword evidence="5 8" id="KW-1015">Disulfide bond</keyword>
<keyword evidence="7" id="KW-0479">Metal-binding</keyword>
<dbReference type="InParanoid" id="A0A3N4KXC1"/>
<sequence>MLGVVRLRRYRSLLLFVVIAVVVFTHFYSFGDSASSFSVDKLKEYTSTVSKQSPQGVQWPVAEVETHIPPPEIPPIDKPTPRPSESEKNPLAADKESLHGAAHTVATSSTKSANPVKTSTPKLEDVPSKEQSTINVAPVVPLQVHWEKSPEHYPLPEESIIPLPKKYKKLPQIQASFAQESETKRKVRIERQDAVREAMKHAWKGYKAHAWGHDEIMPVSASYKDGFGGWGATLVDSLDTLWIMGLEHEFLEAVKATGKIDFTTTPMTKIPVFETVIRYLGGLIGAYDVSGGKHQILLDKAIELADMLYGIFDTPNRMPILYFGWKPTQVAKQNRADIRVVSAELGSLTVEFTRLAQITGNDRYYDAVQRITDALEEFQPKTSLPGMWPLSMDASGCQVVKVPVEEQRKTVPQPVPLPSNGIFAEDVGEGKMVSPPVHNPGKRQLPQVQEIDWLGELQGGKILTESEKDAREKAAAAAAAAAGPPPGLTAEAQSGKIHHEGEIEPGRSNAIGAQLSATSTVAAAKTSPSCLPQGLKNAGYQREQKFTLGGMSDSLYEYLIKEYILLGGASDQYKKMYESSMDIAKKYLFFRPLADKSPDVLLSGNVYVNDAGDVSFDTNTGHLTCFTGGMLALGARALGLEADLEIGAKLTDGCVWAYFSMESGIMPEGFQTAYCQDPENCKFNPTQYYEQLVPKYRLPKKKVDGTTNVKRDGPTPAEKQRLQAIDPNAVPKEYPTTLEGVAKQMIEEESLPSGFTKIGDRRYILRPEAIESVFIMYRLTADTTWQDKGWKMWQALEKATRTEFAFSAISDVTKSPSHPMFSQIDSMESFFPAETLKYYYLLFSEPDLISLDDYVLNTEAHPLRRPQPSS</sequence>
<dbReference type="GO" id="GO:0005783">
    <property type="term" value="C:endoplasmic reticulum"/>
    <property type="evidence" value="ECO:0007669"/>
    <property type="project" value="TreeGrafter"/>
</dbReference>
<evidence type="ECO:0000256" key="5">
    <source>
        <dbReference type="ARBA" id="ARBA00023157"/>
    </source>
</evidence>
<feature type="transmembrane region" description="Helical" evidence="11">
    <location>
        <begin position="12"/>
        <end position="31"/>
    </location>
</feature>
<dbReference type="GO" id="GO:0005509">
    <property type="term" value="F:calcium ion binding"/>
    <property type="evidence" value="ECO:0007669"/>
    <property type="project" value="InterPro"/>
</dbReference>
<dbReference type="AlphaFoldDB" id="A0A3N4KXC1"/>
<dbReference type="PANTHER" id="PTHR11742:SF103">
    <property type="entry name" value="ENDOPLASMIC RETICULUM MANNOSIDASE MNL2-RELATED"/>
    <property type="match status" value="1"/>
</dbReference>